<name>A0A0E9QFT1_ANGAN</name>
<reference evidence="1" key="1">
    <citation type="submission" date="2014-11" db="EMBL/GenBank/DDBJ databases">
        <authorList>
            <person name="Amaro Gonzalez C."/>
        </authorList>
    </citation>
    <scope>NUCLEOTIDE SEQUENCE</scope>
</reference>
<protein>
    <submittedName>
        <fullName evidence="1">Uncharacterized protein</fullName>
    </submittedName>
</protein>
<proteinExistence type="predicted"/>
<sequence>MSCTHIVQFTHWSFSLHLIIELNSTLTQQDIV</sequence>
<dbReference type="AlphaFoldDB" id="A0A0E9QFT1"/>
<accession>A0A0E9QFT1</accession>
<reference evidence="1" key="2">
    <citation type="journal article" date="2015" name="Fish Shellfish Immunol.">
        <title>Early steps in the European eel (Anguilla anguilla)-Vibrio vulnificus interaction in the gills: Role of the RtxA13 toxin.</title>
        <authorList>
            <person name="Callol A."/>
            <person name="Pajuelo D."/>
            <person name="Ebbesson L."/>
            <person name="Teles M."/>
            <person name="MacKenzie S."/>
            <person name="Amaro C."/>
        </authorList>
    </citation>
    <scope>NUCLEOTIDE SEQUENCE</scope>
</reference>
<dbReference type="EMBL" id="GBXM01093387">
    <property type="protein sequence ID" value="JAH15190.1"/>
    <property type="molecule type" value="Transcribed_RNA"/>
</dbReference>
<evidence type="ECO:0000313" key="1">
    <source>
        <dbReference type="EMBL" id="JAH15190.1"/>
    </source>
</evidence>
<organism evidence="1">
    <name type="scientific">Anguilla anguilla</name>
    <name type="common">European freshwater eel</name>
    <name type="synonym">Muraena anguilla</name>
    <dbReference type="NCBI Taxonomy" id="7936"/>
    <lineage>
        <taxon>Eukaryota</taxon>
        <taxon>Metazoa</taxon>
        <taxon>Chordata</taxon>
        <taxon>Craniata</taxon>
        <taxon>Vertebrata</taxon>
        <taxon>Euteleostomi</taxon>
        <taxon>Actinopterygii</taxon>
        <taxon>Neopterygii</taxon>
        <taxon>Teleostei</taxon>
        <taxon>Anguilliformes</taxon>
        <taxon>Anguillidae</taxon>
        <taxon>Anguilla</taxon>
    </lineage>
</organism>